<accession>A0A7V1LKJ3</accession>
<dbReference type="AlphaFoldDB" id="A0A7V1LKJ3"/>
<keyword evidence="1" id="KW-0648">Protein biosynthesis</keyword>
<comment type="subunit">
    <text evidence="1">Heterotrimer of A, B and C subunits.</text>
</comment>
<gene>
    <name evidence="1 2" type="primary">gatC</name>
    <name evidence="2" type="ORF">ENJ10_03415</name>
</gene>
<keyword evidence="1" id="KW-0436">Ligase</keyword>
<dbReference type="InterPro" id="IPR036113">
    <property type="entry name" value="Asp/Glu-ADT_sf_sub_c"/>
</dbReference>
<comment type="function">
    <text evidence="1">Allows the formation of correctly charged Asn-tRNA(Asn) or Gln-tRNA(Gln) through the transamidation of misacylated Asp-tRNA(Asn) or Glu-tRNA(Gln) in organisms which lack either or both of asparaginyl-tRNA or glutaminyl-tRNA synthetases. The reaction takes place in the presence of glutamine and ATP through an activated phospho-Asp-tRNA(Asn) or phospho-Glu-tRNA(Gln).</text>
</comment>
<sequence>MSVTTEDIKKIARLAHLHIEEKDYPSYIRQMNAVLGYMEKLNEVNTGGVAPMMNSLDLKNVMREDEPQASLPREEALKNAPLSGDGFFRVPKVVKR</sequence>
<comment type="catalytic activity">
    <reaction evidence="1">
        <text>L-aspartyl-tRNA(Asn) + L-glutamine + ATP + H2O = L-asparaginyl-tRNA(Asn) + L-glutamate + ADP + phosphate + 2 H(+)</text>
        <dbReference type="Rhea" id="RHEA:14513"/>
        <dbReference type="Rhea" id="RHEA-COMP:9674"/>
        <dbReference type="Rhea" id="RHEA-COMP:9677"/>
        <dbReference type="ChEBI" id="CHEBI:15377"/>
        <dbReference type="ChEBI" id="CHEBI:15378"/>
        <dbReference type="ChEBI" id="CHEBI:29985"/>
        <dbReference type="ChEBI" id="CHEBI:30616"/>
        <dbReference type="ChEBI" id="CHEBI:43474"/>
        <dbReference type="ChEBI" id="CHEBI:58359"/>
        <dbReference type="ChEBI" id="CHEBI:78515"/>
        <dbReference type="ChEBI" id="CHEBI:78516"/>
        <dbReference type="ChEBI" id="CHEBI:456216"/>
    </reaction>
</comment>
<dbReference type="GO" id="GO:0070681">
    <property type="term" value="P:glutaminyl-tRNAGln biosynthesis via transamidation"/>
    <property type="evidence" value="ECO:0007669"/>
    <property type="project" value="TreeGrafter"/>
</dbReference>
<evidence type="ECO:0000313" key="2">
    <source>
        <dbReference type="EMBL" id="HED09714.1"/>
    </source>
</evidence>
<organism evidence="2">
    <name type="scientific">Caldithrix abyssi</name>
    <dbReference type="NCBI Taxonomy" id="187145"/>
    <lineage>
        <taxon>Bacteria</taxon>
        <taxon>Pseudomonadati</taxon>
        <taxon>Calditrichota</taxon>
        <taxon>Calditrichia</taxon>
        <taxon>Calditrichales</taxon>
        <taxon>Calditrichaceae</taxon>
        <taxon>Caldithrix</taxon>
    </lineage>
</organism>
<evidence type="ECO:0000256" key="1">
    <source>
        <dbReference type="HAMAP-Rule" id="MF_00122"/>
    </source>
</evidence>
<comment type="similarity">
    <text evidence="1">Belongs to the GatC family.</text>
</comment>
<dbReference type="PANTHER" id="PTHR15004">
    <property type="entry name" value="GLUTAMYL-TRNA(GLN) AMIDOTRANSFERASE SUBUNIT C, MITOCHONDRIAL"/>
    <property type="match status" value="1"/>
</dbReference>
<name>A0A7V1LKJ3_CALAY</name>
<dbReference type="GO" id="GO:0050567">
    <property type="term" value="F:glutaminyl-tRNA synthase (glutamine-hydrolyzing) activity"/>
    <property type="evidence" value="ECO:0007669"/>
    <property type="project" value="UniProtKB-UniRule"/>
</dbReference>
<dbReference type="Proteomes" id="UP000886005">
    <property type="component" value="Unassembled WGS sequence"/>
</dbReference>
<dbReference type="SUPFAM" id="SSF141000">
    <property type="entry name" value="Glu-tRNAGln amidotransferase C subunit"/>
    <property type="match status" value="1"/>
</dbReference>
<comment type="caution">
    <text evidence="2">The sequence shown here is derived from an EMBL/GenBank/DDBJ whole genome shotgun (WGS) entry which is preliminary data.</text>
</comment>
<dbReference type="GO" id="GO:0005524">
    <property type="term" value="F:ATP binding"/>
    <property type="evidence" value="ECO:0007669"/>
    <property type="project" value="UniProtKB-KW"/>
</dbReference>
<dbReference type="Gene3D" id="1.10.20.60">
    <property type="entry name" value="Glu-tRNAGln amidotransferase C subunit, N-terminal domain"/>
    <property type="match status" value="1"/>
</dbReference>
<dbReference type="NCBIfam" id="TIGR00135">
    <property type="entry name" value="gatC"/>
    <property type="match status" value="1"/>
</dbReference>
<dbReference type="GO" id="GO:0006412">
    <property type="term" value="P:translation"/>
    <property type="evidence" value="ECO:0007669"/>
    <property type="project" value="UniProtKB-UniRule"/>
</dbReference>
<dbReference type="InterPro" id="IPR003837">
    <property type="entry name" value="GatC"/>
</dbReference>
<proteinExistence type="inferred from homology"/>
<dbReference type="Pfam" id="PF02686">
    <property type="entry name" value="GatC"/>
    <property type="match status" value="1"/>
</dbReference>
<dbReference type="EMBL" id="DRLD01000093">
    <property type="protein sequence ID" value="HED09714.1"/>
    <property type="molecule type" value="Genomic_DNA"/>
</dbReference>
<dbReference type="PANTHER" id="PTHR15004:SF0">
    <property type="entry name" value="GLUTAMYL-TRNA(GLN) AMIDOTRANSFERASE SUBUNIT C, MITOCHONDRIAL"/>
    <property type="match status" value="1"/>
</dbReference>
<keyword evidence="1" id="KW-0067">ATP-binding</keyword>
<comment type="catalytic activity">
    <reaction evidence="1">
        <text>L-glutamyl-tRNA(Gln) + L-glutamine + ATP + H2O = L-glutaminyl-tRNA(Gln) + L-glutamate + ADP + phosphate + H(+)</text>
        <dbReference type="Rhea" id="RHEA:17521"/>
        <dbReference type="Rhea" id="RHEA-COMP:9681"/>
        <dbReference type="Rhea" id="RHEA-COMP:9684"/>
        <dbReference type="ChEBI" id="CHEBI:15377"/>
        <dbReference type="ChEBI" id="CHEBI:15378"/>
        <dbReference type="ChEBI" id="CHEBI:29985"/>
        <dbReference type="ChEBI" id="CHEBI:30616"/>
        <dbReference type="ChEBI" id="CHEBI:43474"/>
        <dbReference type="ChEBI" id="CHEBI:58359"/>
        <dbReference type="ChEBI" id="CHEBI:78520"/>
        <dbReference type="ChEBI" id="CHEBI:78521"/>
        <dbReference type="ChEBI" id="CHEBI:456216"/>
    </reaction>
</comment>
<reference evidence="2" key="1">
    <citation type="journal article" date="2020" name="mSystems">
        <title>Genome- and Community-Level Interaction Insights into Carbon Utilization and Element Cycling Functions of Hydrothermarchaeota in Hydrothermal Sediment.</title>
        <authorList>
            <person name="Zhou Z."/>
            <person name="Liu Y."/>
            <person name="Xu W."/>
            <person name="Pan J."/>
            <person name="Luo Z.H."/>
            <person name="Li M."/>
        </authorList>
    </citation>
    <scope>NUCLEOTIDE SEQUENCE [LARGE SCALE GENOMIC DNA]</scope>
    <source>
        <strain evidence="2">HyVt-456</strain>
    </source>
</reference>
<dbReference type="EC" id="6.3.5.-" evidence="1"/>
<dbReference type="HAMAP" id="MF_00122">
    <property type="entry name" value="GatC"/>
    <property type="match status" value="1"/>
</dbReference>
<keyword evidence="1" id="KW-0547">Nucleotide-binding</keyword>
<dbReference type="GO" id="GO:0006450">
    <property type="term" value="P:regulation of translational fidelity"/>
    <property type="evidence" value="ECO:0007669"/>
    <property type="project" value="InterPro"/>
</dbReference>
<protein>
    <recommendedName>
        <fullName evidence="1">Aspartyl/glutamyl-tRNA(Asn/Gln) amidotransferase subunit C</fullName>
        <shortName evidence="1">Asp/Glu-ADT subunit C</shortName>
        <ecNumber evidence="1">6.3.5.-</ecNumber>
    </recommendedName>
</protein>